<dbReference type="Proteomes" id="UP001054846">
    <property type="component" value="Chromosome"/>
</dbReference>
<dbReference type="RefSeq" id="WP_230840421.1">
    <property type="nucleotide sequence ID" value="NZ_CP063845.1"/>
</dbReference>
<reference evidence="1 2" key="1">
    <citation type="journal article" date="2021" name="Genome Biol. Evol.">
        <title>Complete Genome Sequencing of a Novel Gloeobacter Species from a Waterfall Cave in Mexico.</title>
        <authorList>
            <person name="Saw J.H."/>
            <person name="Cardona T."/>
            <person name="Montejano G."/>
        </authorList>
    </citation>
    <scope>NUCLEOTIDE SEQUENCE [LARGE SCALE GENOMIC DNA]</scope>
    <source>
        <strain evidence="1">MG652769</strain>
    </source>
</reference>
<keyword evidence="2" id="KW-1185">Reference proteome</keyword>
<sequence>MKSLKMQSTADLDGKWRELNFGQPAPALVRVSVLNPVCAADWQTLLLPPTCRVLCVLRRQRVLEPESSLPLAPGDWVVAIAALPAYGPMLEAVLRDWLRRDRSSCPLE</sequence>
<evidence type="ECO:0000313" key="1">
    <source>
        <dbReference type="EMBL" id="UFP93419.1"/>
    </source>
</evidence>
<proteinExistence type="predicted"/>
<organism evidence="1 2">
    <name type="scientific">Gloeobacter morelensis MG652769</name>
    <dbReference type="NCBI Taxonomy" id="2781736"/>
    <lineage>
        <taxon>Bacteria</taxon>
        <taxon>Bacillati</taxon>
        <taxon>Cyanobacteriota</taxon>
        <taxon>Cyanophyceae</taxon>
        <taxon>Gloeobacterales</taxon>
        <taxon>Gloeobacteraceae</taxon>
        <taxon>Gloeobacter</taxon>
        <taxon>Gloeobacter morelensis</taxon>
    </lineage>
</organism>
<accession>A0ABY3PIG8</accession>
<protein>
    <submittedName>
        <fullName evidence="1">Uncharacterized protein</fullName>
    </submittedName>
</protein>
<evidence type="ECO:0000313" key="2">
    <source>
        <dbReference type="Proteomes" id="UP001054846"/>
    </source>
</evidence>
<gene>
    <name evidence="1" type="ORF">ISF26_16670</name>
</gene>
<name>A0ABY3PIG8_9CYAN</name>
<dbReference type="EMBL" id="CP063845">
    <property type="protein sequence ID" value="UFP93419.1"/>
    <property type="molecule type" value="Genomic_DNA"/>
</dbReference>